<gene>
    <name evidence="1" type="ORF">IAC58_00135</name>
</gene>
<sequence length="90" mass="10374">MMYQGKTYKGMREVFDEALDIAKNRPEEAKDFLISYAESILKENPNCRTMDEAVSLAKSNLGYFSGYCSPNIVDLMYKTYNTKHPLFDLV</sequence>
<evidence type="ECO:0000313" key="2">
    <source>
        <dbReference type="Proteomes" id="UP000823613"/>
    </source>
</evidence>
<reference evidence="1" key="1">
    <citation type="submission" date="2020-10" db="EMBL/GenBank/DDBJ databases">
        <authorList>
            <person name="Gilroy R."/>
        </authorList>
    </citation>
    <scope>NUCLEOTIDE SEQUENCE</scope>
    <source>
        <strain evidence="1">11159</strain>
    </source>
</reference>
<evidence type="ECO:0000313" key="1">
    <source>
        <dbReference type="EMBL" id="MBO8426965.1"/>
    </source>
</evidence>
<accession>A0A9D9GTS1</accession>
<comment type="caution">
    <text evidence="1">The sequence shown here is derived from an EMBL/GenBank/DDBJ whole genome shotgun (WGS) entry which is preliminary data.</text>
</comment>
<name>A0A9D9GTS1_9BACL</name>
<protein>
    <submittedName>
        <fullName evidence="1">Uncharacterized protein</fullName>
    </submittedName>
</protein>
<dbReference type="Proteomes" id="UP000823613">
    <property type="component" value="Unassembled WGS sequence"/>
</dbReference>
<proteinExistence type="predicted"/>
<organism evidence="1 2">
    <name type="scientific">Candidatus Onthovivens merdipullorum</name>
    <dbReference type="NCBI Taxonomy" id="2840889"/>
    <lineage>
        <taxon>Bacteria</taxon>
        <taxon>Bacillati</taxon>
        <taxon>Bacillota</taxon>
        <taxon>Bacilli</taxon>
        <taxon>Bacillales</taxon>
        <taxon>Candidatus Onthovivens</taxon>
    </lineage>
</organism>
<dbReference type="AlphaFoldDB" id="A0A9D9GTS1"/>
<reference evidence="1" key="2">
    <citation type="journal article" date="2021" name="PeerJ">
        <title>Extensive microbial diversity within the chicken gut microbiome revealed by metagenomics and culture.</title>
        <authorList>
            <person name="Gilroy R."/>
            <person name="Ravi A."/>
            <person name="Getino M."/>
            <person name="Pursley I."/>
            <person name="Horton D.L."/>
            <person name="Alikhan N.F."/>
            <person name="Baker D."/>
            <person name="Gharbi K."/>
            <person name="Hall N."/>
            <person name="Watson M."/>
            <person name="Adriaenssens E.M."/>
            <person name="Foster-Nyarko E."/>
            <person name="Jarju S."/>
            <person name="Secka A."/>
            <person name="Antonio M."/>
            <person name="Oren A."/>
            <person name="Chaudhuri R.R."/>
            <person name="La Ragione R."/>
            <person name="Hildebrand F."/>
            <person name="Pallen M.J."/>
        </authorList>
    </citation>
    <scope>NUCLEOTIDE SEQUENCE</scope>
    <source>
        <strain evidence="1">11159</strain>
    </source>
</reference>
<dbReference type="EMBL" id="JADIMY010000002">
    <property type="protein sequence ID" value="MBO8426965.1"/>
    <property type="molecule type" value="Genomic_DNA"/>
</dbReference>